<dbReference type="RefSeq" id="WP_008376833.1">
    <property type="nucleotide sequence ID" value="NZ_BAOP01000004.1"/>
</dbReference>
<dbReference type="SUPFAM" id="SSF46689">
    <property type="entry name" value="Homeodomain-like"/>
    <property type="match status" value="1"/>
</dbReference>
<proteinExistence type="predicted"/>
<dbReference type="PANTHER" id="PTHR30055">
    <property type="entry name" value="HTH-TYPE TRANSCRIPTIONAL REGULATOR RUTR"/>
    <property type="match status" value="1"/>
</dbReference>
<dbReference type="AlphaFoldDB" id="M3UTM1"/>
<protein>
    <submittedName>
        <fullName evidence="6">Putative TetR family transcriptional regulator</fullName>
    </submittedName>
</protein>
<name>M3UTM1_GORML</name>
<evidence type="ECO:0000313" key="7">
    <source>
        <dbReference type="Proteomes" id="UP000035009"/>
    </source>
</evidence>
<dbReference type="STRING" id="410332.SAMN04488550_2825"/>
<organism evidence="6 7">
    <name type="scientific">Gordonia malaquae NBRC 108250</name>
    <dbReference type="NCBI Taxonomy" id="1223542"/>
    <lineage>
        <taxon>Bacteria</taxon>
        <taxon>Bacillati</taxon>
        <taxon>Actinomycetota</taxon>
        <taxon>Actinomycetes</taxon>
        <taxon>Mycobacteriales</taxon>
        <taxon>Gordoniaceae</taxon>
        <taxon>Gordonia</taxon>
    </lineage>
</organism>
<evidence type="ECO:0000256" key="2">
    <source>
        <dbReference type="ARBA" id="ARBA00023125"/>
    </source>
</evidence>
<dbReference type="Pfam" id="PF17754">
    <property type="entry name" value="TetR_C_14"/>
    <property type="match status" value="1"/>
</dbReference>
<dbReference type="GO" id="GO:0003700">
    <property type="term" value="F:DNA-binding transcription factor activity"/>
    <property type="evidence" value="ECO:0007669"/>
    <property type="project" value="TreeGrafter"/>
</dbReference>
<evidence type="ECO:0000313" key="6">
    <source>
        <dbReference type="EMBL" id="GAC78702.1"/>
    </source>
</evidence>
<feature type="domain" description="HTH tetR-type" evidence="5">
    <location>
        <begin position="14"/>
        <end position="74"/>
    </location>
</feature>
<dbReference type="Proteomes" id="UP000035009">
    <property type="component" value="Unassembled WGS sequence"/>
</dbReference>
<dbReference type="InterPro" id="IPR001647">
    <property type="entry name" value="HTH_TetR"/>
</dbReference>
<keyword evidence="2 4" id="KW-0238">DNA-binding</keyword>
<evidence type="ECO:0000256" key="4">
    <source>
        <dbReference type="PROSITE-ProRule" id="PRU00335"/>
    </source>
</evidence>
<sequence length="196" mass="21572">MTPEGTGMRARAREAVTCALADLALDMFDEHGYDAVTVADIARAADISSRSFFRYFPNKDDVVFGSRMPTAQAVVDAYLSHPESPWEALRLTFRGAGVEMDLVADSWKQIMRIISSSSELRAKNLERHIAWAVALMPHVEKSITDSNPRRLADITINTALTCFDVALRTWSQSDGATPLAEIIDDTFAQVQVHAAG</sequence>
<dbReference type="GO" id="GO:0000976">
    <property type="term" value="F:transcription cis-regulatory region binding"/>
    <property type="evidence" value="ECO:0007669"/>
    <property type="project" value="TreeGrafter"/>
</dbReference>
<dbReference type="InterPro" id="IPR041347">
    <property type="entry name" value="MftR_C"/>
</dbReference>
<gene>
    <name evidence="6" type="ORF">GM1_004_01470</name>
</gene>
<dbReference type="EMBL" id="BAOP01000004">
    <property type="protein sequence ID" value="GAC78702.1"/>
    <property type="molecule type" value="Genomic_DNA"/>
</dbReference>
<comment type="caution">
    <text evidence="6">The sequence shown here is derived from an EMBL/GenBank/DDBJ whole genome shotgun (WGS) entry which is preliminary data.</text>
</comment>
<evidence type="ECO:0000256" key="3">
    <source>
        <dbReference type="ARBA" id="ARBA00023163"/>
    </source>
</evidence>
<evidence type="ECO:0000259" key="5">
    <source>
        <dbReference type="PROSITE" id="PS50977"/>
    </source>
</evidence>
<dbReference type="PRINTS" id="PR00455">
    <property type="entry name" value="HTHTETR"/>
</dbReference>
<dbReference type="InterPro" id="IPR023772">
    <property type="entry name" value="DNA-bd_HTH_TetR-type_CS"/>
</dbReference>
<dbReference type="Gene3D" id="1.10.357.10">
    <property type="entry name" value="Tetracycline Repressor, domain 2"/>
    <property type="match status" value="1"/>
</dbReference>
<evidence type="ECO:0000256" key="1">
    <source>
        <dbReference type="ARBA" id="ARBA00023015"/>
    </source>
</evidence>
<dbReference type="PROSITE" id="PS50977">
    <property type="entry name" value="HTH_TETR_2"/>
    <property type="match status" value="1"/>
</dbReference>
<accession>M3UTM1</accession>
<keyword evidence="7" id="KW-1185">Reference proteome</keyword>
<dbReference type="Pfam" id="PF00440">
    <property type="entry name" value="TetR_N"/>
    <property type="match status" value="1"/>
</dbReference>
<reference evidence="6 7" key="1">
    <citation type="submission" date="2013-02" db="EMBL/GenBank/DDBJ databases">
        <title>Whole genome shotgun sequence of Gordonia malaquae NBRC 108250.</title>
        <authorList>
            <person name="Yoshida I."/>
            <person name="Hosoyama A."/>
            <person name="Tsuchikane K."/>
            <person name="Ando Y."/>
            <person name="Baba S."/>
            <person name="Ohji S."/>
            <person name="Hamada M."/>
            <person name="Tamura T."/>
            <person name="Yamazoe A."/>
            <person name="Yamazaki S."/>
            <person name="Fujita N."/>
        </authorList>
    </citation>
    <scope>NUCLEOTIDE SEQUENCE [LARGE SCALE GENOMIC DNA]</scope>
    <source>
        <strain evidence="6 7">NBRC 108250</strain>
    </source>
</reference>
<dbReference type="InterPro" id="IPR050109">
    <property type="entry name" value="HTH-type_TetR-like_transc_reg"/>
</dbReference>
<feature type="DNA-binding region" description="H-T-H motif" evidence="4">
    <location>
        <begin position="37"/>
        <end position="56"/>
    </location>
</feature>
<dbReference type="PROSITE" id="PS01081">
    <property type="entry name" value="HTH_TETR_1"/>
    <property type="match status" value="1"/>
</dbReference>
<keyword evidence="3" id="KW-0804">Transcription</keyword>
<dbReference type="eggNOG" id="COG1309">
    <property type="taxonomic scope" value="Bacteria"/>
</dbReference>
<dbReference type="InterPro" id="IPR009057">
    <property type="entry name" value="Homeodomain-like_sf"/>
</dbReference>
<dbReference type="PANTHER" id="PTHR30055:SF238">
    <property type="entry name" value="MYCOFACTOCIN BIOSYNTHESIS TRANSCRIPTIONAL REGULATOR MFTR-RELATED"/>
    <property type="match status" value="1"/>
</dbReference>
<keyword evidence="1" id="KW-0805">Transcription regulation</keyword>